<dbReference type="RefSeq" id="WP_212707497.1">
    <property type="nucleotide sequence ID" value="NZ_BAAAFW010000050.1"/>
</dbReference>
<dbReference type="Pfam" id="PF04268">
    <property type="entry name" value="SoxG"/>
    <property type="match status" value="1"/>
</dbReference>
<dbReference type="Gene3D" id="3.30.1360.120">
    <property type="entry name" value="Probable tRNA modification gtpase trme, domain 1"/>
    <property type="match status" value="1"/>
</dbReference>
<dbReference type="InterPro" id="IPR027266">
    <property type="entry name" value="TrmE/GcvT-like"/>
</dbReference>
<proteinExistence type="predicted"/>
<comment type="caution">
    <text evidence="1">The sequence shown here is derived from an EMBL/GenBank/DDBJ whole genome shotgun (WGS) entry which is preliminary data.</text>
</comment>
<organism evidence="1 2">
    <name type="scientific">Tatumella punctata</name>
    <dbReference type="NCBI Taxonomy" id="399969"/>
    <lineage>
        <taxon>Bacteria</taxon>
        <taxon>Pseudomonadati</taxon>
        <taxon>Pseudomonadota</taxon>
        <taxon>Gammaproteobacteria</taxon>
        <taxon>Enterobacterales</taxon>
        <taxon>Erwiniaceae</taxon>
        <taxon>Tatumella</taxon>
    </lineage>
</organism>
<protein>
    <submittedName>
        <fullName evidence="1">Sarcosine oxidase subunit gamma family protein</fullName>
    </submittedName>
</protein>
<dbReference type="Gene3D" id="3.30.70.1520">
    <property type="entry name" value="Heterotetrameric sarcosine oxidase"/>
    <property type="match status" value="1"/>
</dbReference>
<dbReference type="Proteomes" id="UP001596215">
    <property type="component" value="Unassembled WGS sequence"/>
</dbReference>
<reference evidence="2" key="1">
    <citation type="journal article" date="2019" name="Int. J. Syst. Evol. Microbiol.">
        <title>The Global Catalogue of Microorganisms (GCM) 10K type strain sequencing project: providing services to taxonomists for standard genome sequencing and annotation.</title>
        <authorList>
            <consortium name="The Broad Institute Genomics Platform"/>
            <consortium name="The Broad Institute Genome Sequencing Center for Infectious Disease"/>
            <person name="Wu L."/>
            <person name="Ma J."/>
        </authorList>
    </citation>
    <scope>NUCLEOTIDE SEQUENCE [LARGE SCALE GENOMIC DNA]</scope>
    <source>
        <strain evidence="2">CGMCC 4.1530</strain>
    </source>
</reference>
<dbReference type="EMBL" id="JBHSUC010000002">
    <property type="protein sequence ID" value="MFC6361099.1"/>
    <property type="molecule type" value="Genomic_DNA"/>
</dbReference>
<keyword evidence="2" id="KW-1185">Reference proteome</keyword>
<name>A0ABW1VJK9_9GAMM</name>
<dbReference type="InterPro" id="IPR007375">
    <property type="entry name" value="SoxG"/>
</dbReference>
<evidence type="ECO:0000313" key="1">
    <source>
        <dbReference type="EMBL" id="MFC6361099.1"/>
    </source>
</evidence>
<dbReference type="SUPFAM" id="SSF103025">
    <property type="entry name" value="Folate-binding domain"/>
    <property type="match status" value="1"/>
</dbReference>
<gene>
    <name evidence="1" type="ORF">ACFP73_03150</name>
</gene>
<accession>A0ABW1VJK9</accession>
<evidence type="ECO:0000313" key="2">
    <source>
        <dbReference type="Proteomes" id="UP001596215"/>
    </source>
</evidence>
<sequence length="194" mass="21399">MMQTIQAIAAGPLDHLVQEGGYLTAGIDDFSHYSRAGFRGRHADYYLKQRGFTLPDTANQAVWQDDGCLVARLSPTEYLLLSSDQQSSQRIAHQAQTWVLSELSCYLLPRQDTHACIALSGSFLPEMMAKLCAVDLSRDNFPAGAVVQTSVARASAIVINVTRSELPQFWLLTDTSMAAYFRDVLTDAVSEFSD</sequence>